<dbReference type="CDD" id="cd03112">
    <property type="entry name" value="CobW-like"/>
    <property type="match status" value="1"/>
</dbReference>
<feature type="domain" description="Calponin-homology (CH)" evidence="3">
    <location>
        <begin position="488"/>
        <end position="635"/>
    </location>
</feature>
<gene>
    <name evidence="4" type="ORF">AMSG_11663</name>
</gene>
<evidence type="ECO:0000256" key="1">
    <source>
        <dbReference type="SAM" id="Coils"/>
    </source>
</evidence>
<dbReference type="Pfam" id="PF00307">
    <property type="entry name" value="CH"/>
    <property type="match status" value="2"/>
</dbReference>
<organism evidence="4 5">
    <name type="scientific">Thecamonas trahens ATCC 50062</name>
    <dbReference type="NCBI Taxonomy" id="461836"/>
    <lineage>
        <taxon>Eukaryota</taxon>
        <taxon>Apusozoa</taxon>
        <taxon>Apusomonadida</taxon>
        <taxon>Apusomonadidae</taxon>
        <taxon>Thecamonas</taxon>
    </lineage>
</organism>
<dbReference type="SUPFAM" id="SSF90002">
    <property type="entry name" value="Hypothetical protein YjiA, C-terminal domain"/>
    <property type="match status" value="1"/>
</dbReference>
<dbReference type="STRING" id="461836.A0A0L0DT76"/>
<feature type="region of interest" description="Disordered" evidence="2">
    <location>
        <begin position="36"/>
        <end position="195"/>
    </location>
</feature>
<dbReference type="Gene3D" id="3.40.50.300">
    <property type="entry name" value="P-loop containing nucleotide triphosphate hydrolases"/>
    <property type="match status" value="1"/>
</dbReference>
<dbReference type="InterPro" id="IPR001715">
    <property type="entry name" value="CH_dom"/>
</dbReference>
<feature type="compositionally biased region" description="Polar residues" evidence="2">
    <location>
        <begin position="66"/>
        <end position="80"/>
    </location>
</feature>
<feature type="coiled-coil region" evidence="1">
    <location>
        <begin position="1515"/>
        <end position="1595"/>
    </location>
</feature>
<evidence type="ECO:0000259" key="3">
    <source>
        <dbReference type="PROSITE" id="PS50021"/>
    </source>
</evidence>
<feature type="domain" description="Calponin-homology (CH)" evidence="3">
    <location>
        <begin position="648"/>
        <end position="752"/>
    </location>
</feature>
<dbReference type="InterPro" id="IPR036872">
    <property type="entry name" value="CH_dom_sf"/>
</dbReference>
<evidence type="ECO:0000313" key="4">
    <source>
        <dbReference type="EMBL" id="KNC55465.1"/>
    </source>
</evidence>
<dbReference type="SUPFAM" id="SSF52540">
    <property type="entry name" value="P-loop containing nucleoside triphosphate hydrolases"/>
    <property type="match status" value="1"/>
</dbReference>
<evidence type="ECO:0000313" key="5">
    <source>
        <dbReference type="Proteomes" id="UP000054408"/>
    </source>
</evidence>
<dbReference type="RefSeq" id="XP_013761469.1">
    <property type="nucleotide sequence ID" value="XM_013906015.1"/>
</dbReference>
<dbReference type="Gene3D" id="1.10.287.1490">
    <property type="match status" value="1"/>
</dbReference>
<dbReference type="PROSITE" id="PS50021">
    <property type="entry name" value="CH"/>
    <property type="match status" value="2"/>
</dbReference>
<name>A0A0L0DT76_THETB</name>
<feature type="coiled-coil region" evidence="1">
    <location>
        <begin position="762"/>
        <end position="1147"/>
    </location>
</feature>
<dbReference type="GO" id="GO:0005737">
    <property type="term" value="C:cytoplasm"/>
    <property type="evidence" value="ECO:0007669"/>
    <property type="project" value="TreeGrafter"/>
</dbReference>
<keyword evidence="5" id="KW-1185">Reference proteome</keyword>
<dbReference type="SMART" id="SM00033">
    <property type="entry name" value="CH"/>
    <property type="match status" value="2"/>
</dbReference>
<dbReference type="EMBL" id="GL349439">
    <property type="protein sequence ID" value="KNC55465.1"/>
    <property type="molecule type" value="Genomic_DNA"/>
</dbReference>
<dbReference type="eggNOG" id="KOG2743">
    <property type="taxonomic scope" value="Eukaryota"/>
</dbReference>
<feature type="compositionally biased region" description="Low complexity" evidence="2">
    <location>
        <begin position="93"/>
        <end position="144"/>
    </location>
</feature>
<dbReference type="PANTHER" id="PTHR13748">
    <property type="entry name" value="COBW-RELATED"/>
    <property type="match status" value="1"/>
</dbReference>
<accession>A0A0L0DT76</accession>
<feature type="coiled-coil region" evidence="1">
    <location>
        <begin position="1429"/>
        <end position="1456"/>
    </location>
</feature>
<dbReference type="GeneID" id="25569578"/>
<dbReference type="Gene3D" id="1.10.418.10">
    <property type="entry name" value="Calponin-like domain"/>
    <property type="match status" value="2"/>
</dbReference>
<feature type="coiled-coil region" evidence="1">
    <location>
        <begin position="1631"/>
        <end position="1788"/>
    </location>
</feature>
<feature type="compositionally biased region" description="Low complexity" evidence="2">
    <location>
        <begin position="36"/>
        <end position="58"/>
    </location>
</feature>
<protein>
    <recommendedName>
        <fullName evidence="3">Calponin-homology (CH) domain-containing protein</fullName>
    </recommendedName>
</protein>
<reference evidence="4 5" key="1">
    <citation type="submission" date="2010-05" db="EMBL/GenBank/DDBJ databases">
        <title>The Genome Sequence of Thecamonas trahens ATCC 50062.</title>
        <authorList>
            <consortium name="The Broad Institute Genome Sequencing Platform"/>
            <person name="Russ C."/>
            <person name="Cuomo C."/>
            <person name="Shea T."/>
            <person name="Young S.K."/>
            <person name="Zeng Q."/>
            <person name="Koehrsen M."/>
            <person name="Haas B."/>
            <person name="Borodovsky M."/>
            <person name="Guigo R."/>
            <person name="Alvarado L."/>
            <person name="Berlin A."/>
            <person name="Bochicchio J."/>
            <person name="Borenstein D."/>
            <person name="Chapman S."/>
            <person name="Chen Z."/>
            <person name="Freedman E."/>
            <person name="Gellesch M."/>
            <person name="Goldberg J."/>
            <person name="Griggs A."/>
            <person name="Gujja S."/>
            <person name="Heilman E."/>
            <person name="Heiman D."/>
            <person name="Hepburn T."/>
            <person name="Howarth C."/>
            <person name="Jen D."/>
            <person name="Larson L."/>
            <person name="Mehta T."/>
            <person name="Park D."/>
            <person name="Pearson M."/>
            <person name="Roberts A."/>
            <person name="Saif S."/>
            <person name="Shenoy N."/>
            <person name="Sisk P."/>
            <person name="Stolte C."/>
            <person name="Sykes S."/>
            <person name="Thomson T."/>
            <person name="Walk T."/>
            <person name="White J."/>
            <person name="Yandava C."/>
            <person name="Burger G."/>
            <person name="Gray M.W."/>
            <person name="Holland P.W.H."/>
            <person name="King N."/>
            <person name="Lang F.B.F."/>
            <person name="Roger A.J."/>
            <person name="Ruiz-Trillo I."/>
            <person name="Lander E."/>
            <person name="Nusbaum C."/>
        </authorList>
    </citation>
    <scope>NUCLEOTIDE SEQUENCE [LARGE SCALE GENOMIC DNA]</scope>
    <source>
        <strain evidence="4 5">ATCC 50062</strain>
    </source>
</reference>
<sequence length="1828" mass="192390">MSQKNFVVVAAAAGAVAVAAAAGYYLYTSMSSTTTKAAVSKETSSAAETTTPTTSSASQAQDGVETATSQTSVENSSPIPRSSAGKKKKKKSSSSTTTATAAASSESSSTAAAATTAAVPASPTPSAAAPASVASPATPASQTSGGNASTPTTAAVAAKSPGASVVSSPITISSTPTEETVKANEPAVIPPDAETFPTDAAEEAPVEDLAPGGSADGAVADDSKVPVTIITGYLGAGKTTLLNYVLTAQHGKRIAVLMNEYGGRGIEESMAQRDVNEPPVLAEDDDGEQASKADLYEEWVELKNGCICCSVKDEAVSALEALMEKKGKFDYILLETTGLADPGPSPRFVTLVDGIYGLEQLAEEAPRGAPENLINEAVNQVAHADVVILNKADLATPQNLADLSAAVLAINSQARILTTTRSQVDLDDILNIAAYDFKPPLIVDEAGPASHDHDHNHDHDDGVPCVTCPPTHVHSAEVTTHVVETPHPLVKARLVAWLEDLLWEDHAPTLILRAKGLLNYAGSDLKHVFQAVRLQYDIVSTVHWDSADNRISRLTELKDGLPLIYLLEVLIGGKVGGGAYKTNARMKILQLNNINFALEACRDAGIRVTCGADDVFDGNLKMILGLVWTIILRFQISGDDDGGSSSAGAAKSALLSWVQAHIGHYPDMELTNFTSSFQDGRALCALVHSLDPALLDYDGALELEPLARAEKAFSLAADRFDIPQLLTASDLVDHPDSHSVMTYVSYFRAVAKHLEATSKIDKASLEEAKRDAVSRLEAALARVAELEAALAAATAESTAHIEQLAESSAAAKLLQLRVDSLEAANAELKASVESWIEKSAHIEHSLADCHDTCASKDAELEALAAKLDAANAAASKMQTAVDAADAAKDVAAKDVAAAKGAAAKEAADAADRYAKLEAELAALRDDLAATQADLDDCCTTRAELTKAKRELEDKLSQVTRKSLSASESASMVEAKVSSLTAELSSTEAELTAARSDVSTLTAERDTARENTTRLTSELEALRTEFAAEKETTAKLRDELDSRVTQIGELSESASSRESELAAQVSALEAELADSRDAAAAADASIKSLTARLEASQASAAELETELAAKSSDADKSAQALAKLQMEADQAARRIESLEAALAATQDREATASRSADELRVELDETARNLSREKAFSAKLQEEAAAAVKTEAKLRADVLAAEEAVLDERDASAALSDKVAQLEARVAAAAAADDDADDDAASAAAAEIASLEALVNSLRAKVRSAQTEALNANSDRESALASAEALKSDVEHARAQAAAERDALEAERAAREAVASELMKTESSVQELQSQLEASARERAALADELAALRAASVATGSHAAESDAALEEAASERTRLAVEIQSLQESLAQTVAARDAAAKATEAAAAKAAEAAADAETLREARDAEAHAKVLAETRVASLEKQIARIEAEAESRVAAERARMEASHSSLKRELDNSVEATGSQAAIMADLEANFQALSAAHDEWHAKYLAEQGKRARMATSQAESLKDALAEAQAEVDELTALKIKMHGDLAKLEDLVLQLQGKAKKTKAKAKDQVAKLVAELKDRDLKIAELSRERGDAAGSLSVVRKRATSLHLSNKQLKEAMGATESSLHELRSALDAANRHNAELEAERDEATATLKAERADMAARLERATASASMSEERADEAESQNASLVAELDLVRSTLTDAKTTLAELRIEFRHLKASKAAALAEQADELAAARGLVDANKALTKERDELALARARMSKVVRTLRRRLNEEEAAKRELILKLETGQRTKEEIEAIAILQYQLGEAQAAVKACTCGAASASR</sequence>
<dbReference type="Pfam" id="PF07683">
    <property type="entry name" value="CobW_C"/>
    <property type="match status" value="1"/>
</dbReference>
<dbReference type="InterPro" id="IPR051316">
    <property type="entry name" value="Zinc-reg_GTPase_activator"/>
</dbReference>
<keyword evidence="1" id="KW-0175">Coiled coil</keyword>
<feature type="compositionally biased region" description="Low complexity" evidence="2">
    <location>
        <begin position="164"/>
        <end position="178"/>
    </location>
</feature>
<dbReference type="PANTHER" id="PTHR13748:SF31">
    <property type="entry name" value="ZINC-REGULATED GTPASE METALLOPROTEIN ACTIVATOR 1A-RELATED"/>
    <property type="match status" value="1"/>
</dbReference>
<dbReference type="InterPro" id="IPR027417">
    <property type="entry name" value="P-loop_NTPase"/>
</dbReference>
<dbReference type="InterPro" id="IPR011629">
    <property type="entry name" value="CobW-like_C"/>
</dbReference>
<dbReference type="OrthoDB" id="258627at2759"/>
<dbReference type="Proteomes" id="UP000054408">
    <property type="component" value="Unassembled WGS sequence"/>
</dbReference>
<dbReference type="eggNOG" id="KOG0035">
    <property type="taxonomic scope" value="Eukaryota"/>
</dbReference>
<proteinExistence type="predicted"/>
<dbReference type="InterPro" id="IPR003495">
    <property type="entry name" value="CobW/HypB/UreG_nucleotide-bd"/>
</dbReference>
<dbReference type="Pfam" id="PF02492">
    <property type="entry name" value="cobW"/>
    <property type="match status" value="1"/>
</dbReference>
<feature type="coiled-coil region" evidence="1">
    <location>
        <begin position="1240"/>
        <end position="1386"/>
    </location>
</feature>
<evidence type="ECO:0000256" key="2">
    <source>
        <dbReference type="SAM" id="MobiDB-lite"/>
    </source>
</evidence>
<dbReference type="SUPFAM" id="SSF47576">
    <property type="entry name" value="Calponin-homology domain, CH-domain"/>
    <property type="match status" value="1"/>
</dbReference>